<gene>
    <name evidence="2" type="ORF">MMEN_LOCUS7232</name>
</gene>
<dbReference type="EMBL" id="CAJRST010006668">
    <property type="protein sequence ID" value="CAG5896229.1"/>
    <property type="molecule type" value="Genomic_DNA"/>
</dbReference>
<comment type="caution">
    <text evidence="2">The sequence shown here is derived from an EMBL/GenBank/DDBJ whole genome shotgun (WGS) entry which is preliminary data.</text>
</comment>
<organism evidence="2 3">
    <name type="scientific">Menidia menidia</name>
    <name type="common">Atlantic silverside</name>
    <dbReference type="NCBI Taxonomy" id="238744"/>
    <lineage>
        <taxon>Eukaryota</taxon>
        <taxon>Metazoa</taxon>
        <taxon>Chordata</taxon>
        <taxon>Craniata</taxon>
        <taxon>Vertebrata</taxon>
        <taxon>Euteleostomi</taxon>
        <taxon>Actinopterygii</taxon>
        <taxon>Neopterygii</taxon>
        <taxon>Teleostei</taxon>
        <taxon>Neoteleostei</taxon>
        <taxon>Acanthomorphata</taxon>
        <taxon>Ovalentaria</taxon>
        <taxon>Atherinomorphae</taxon>
        <taxon>Atheriniformes</taxon>
        <taxon>Atherinopsidae</taxon>
        <taxon>Menidiinae</taxon>
        <taxon>Menidia</taxon>
    </lineage>
</organism>
<keyword evidence="3" id="KW-1185">Reference proteome</keyword>
<protein>
    <submittedName>
        <fullName evidence="2">(Atlantic silverside) hypothetical protein</fullName>
    </submittedName>
</protein>
<evidence type="ECO:0000313" key="2">
    <source>
        <dbReference type="EMBL" id="CAG5896229.1"/>
    </source>
</evidence>
<evidence type="ECO:0000313" key="3">
    <source>
        <dbReference type="Proteomes" id="UP000677803"/>
    </source>
</evidence>
<dbReference type="Proteomes" id="UP000677803">
    <property type="component" value="Unassembled WGS sequence"/>
</dbReference>
<accession>A0A8S4B0N7</accession>
<sequence length="116" mass="13219">MNLHSLDYKTSPEISEDPHFNFTGRAANSDRSFDQRPFYLFILGRNFNTEEFPVLFVGQSGRGEAGQVEGEDLKESDNRAEHKRTRGAAASSGLSELWRRALSRRFPAELRDIFPP</sequence>
<feature type="region of interest" description="Disordered" evidence="1">
    <location>
        <begin position="61"/>
        <end position="88"/>
    </location>
</feature>
<evidence type="ECO:0000256" key="1">
    <source>
        <dbReference type="SAM" id="MobiDB-lite"/>
    </source>
</evidence>
<proteinExistence type="predicted"/>
<feature type="compositionally biased region" description="Basic and acidic residues" evidence="1">
    <location>
        <begin position="71"/>
        <end position="80"/>
    </location>
</feature>
<reference evidence="2" key="1">
    <citation type="submission" date="2021-05" db="EMBL/GenBank/DDBJ databases">
        <authorList>
            <person name="Tigano A."/>
        </authorList>
    </citation>
    <scope>NUCLEOTIDE SEQUENCE</scope>
</reference>
<name>A0A8S4B0N7_9TELE</name>
<dbReference type="AlphaFoldDB" id="A0A8S4B0N7"/>